<evidence type="ECO:0000256" key="5">
    <source>
        <dbReference type="ARBA" id="ARBA00023136"/>
    </source>
</evidence>
<evidence type="ECO:0000256" key="6">
    <source>
        <dbReference type="ARBA" id="ARBA00023237"/>
    </source>
</evidence>
<evidence type="ECO:0000256" key="2">
    <source>
        <dbReference type="ARBA" id="ARBA00022448"/>
    </source>
</evidence>
<evidence type="ECO:0000313" key="9">
    <source>
        <dbReference type="EMBL" id="GGH69530.1"/>
    </source>
</evidence>
<dbReference type="PANTHER" id="PTHR30069:SF46">
    <property type="entry name" value="OAR PROTEIN"/>
    <property type="match status" value="1"/>
</dbReference>
<keyword evidence="2" id="KW-0813">Transport</keyword>
<dbReference type="SUPFAM" id="SSF49452">
    <property type="entry name" value="Starch-binding domain-like"/>
    <property type="match status" value="1"/>
</dbReference>
<comment type="caution">
    <text evidence="9">The sequence shown here is derived from an EMBL/GenBank/DDBJ whole genome shotgun (WGS) entry which is preliminary data.</text>
</comment>
<organism evidence="9 10">
    <name type="scientific">Filimonas zeae</name>
    <dbReference type="NCBI Taxonomy" id="1737353"/>
    <lineage>
        <taxon>Bacteria</taxon>
        <taxon>Pseudomonadati</taxon>
        <taxon>Bacteroidota</taxon>
        <taxon>Chitinophagia</taxon>
        <taxon>Chitinophagales</taxon>
        <taxon>Chitinophagaceae</taxon>
        <taxon>Filimonas</taxon>
    </lineage>
</organism>
<keyword evidence="6" id="KW-0998">Cell outer membrane</keyword>
<dbReference type="GO" id="GO:0044718">
    <property type="term" value="P:siderophore transmembrane transport"/>
    <property type="evidence" value="ECO:0007669"/>
    <property type="project" value="TreeGrafter"/>
</dbReference>
<dbReference type="GO" id="GO:0009279">
    <property type="term" value="C:cell outer membrane"/>
    <property type="evidence" value="ECO:0007669"/>
    <property type="project" value="UniProtKB-SubCell"/>
</dbReference>
<evidence type="ECO:0000256" key="1">
    <source>
        <dbReference type="ARBA" id="ARBA00004571"/>
    </source>
</evidence>
<dbReference type="GO" id="GO:0015344">
    <property type="term" value="F:siderophore uptake transmembrane transporter activity"/>
    <property type="evidence" value="ECO:0007669"/>
    <property type="project" value="TreeGrafter"/>
</dbReference>
<keyword evidence="10" id="KW-1185">Reference proteome</keyword>
<reference evidence="9" key="1">
    <citation type="journal article" date="2014" name="Int. J. Syst. Evol. Microbiol.">
        <title>Complete genome sequence of Corynebacterium casei LMG S-19264T (=DSM 44701T), isolated from a smear-ripened cheese.</title>
        <authorList>
            <consortium name="US DOE Joint Genome Institute (JGI-PGF)"/>
            <person name="Walter F."/>
            <person name="Albersmeier A."/>
            <person name="Kalinowski J."/>
            <person name="Ruckert C."/>
        </authorList>
    </citation>
    <scope>NUCLEOTIDE SEQUENCE</scope>
    <source>
        <strain evidence="9">CGMCC 1.15290</strain>
    </source>
</reference>
<sequence length="1077" mass="119541">MGMLFALLLAFTASFSQETTGSIGGTVSDENKKPLAGATITALHIPSGTRYSVVADKNGYYFLNNLKPGSPYTLTAVLLGKAEEKRENLAVTLGGNQQLDLQLKDAVKQLENIVVATRATRNQADGYGAGKNISIAQVRNTPTVSRSITDITRLTPQATKDNSFGGTNFRYNNVTIDGAINNDAIGFSPSLGGQTGTSGMAGSSTRTNPISLDAIETMQIYLAPYDVKIGNFTGGSVNAVTRSGSNTVTGSVYGYGRNATITGKDKTGQLGKMKSDFHDYQAGFRVGFPILKNKLFFFTNAEITERKDPAQLVAGTPETAHILSVADANTISDAVKGRYGAIFDAGTAGDFLNWSKSQKFFNRADWNINDRHQLSVRNNTIFSKASHMDRDQQDFRFSSMAFEQENNQSSTVAELKSKLSNRVTSNVVAGFTVVNDRRNPLSDPSLPQVQIMGRTPGTTIYLGTDREASIFNMKQQTWEFTANVNVNLGKHKLLIGTHNELYKIRYGFVNGWNGRVDYLSIEDFVNNNPYRVRGSYHYGDNSRDYLLNNPAASFKVNMYSLYIQDEIRLSDKLQVVPGLRADMTHLPTMPSLTEKVQDVWADPDFGNTYTYTPLKRLNNRFLNKPQISPRVGFRYNILGDQSLVLRGGVGVFTGRIPFAWLAYAYYNTGNTFGAFDQRADQKPFAPGSDAIRPNSNGIAGFVAQNGTVTNNPNSGKTQVDLVDNNFVLPKVMRGSVALDYTTLSGWKMSVEGMYTKTMKDVLFQQLNTRDQANWYGYDRNHQHPVYSGTVDARFSNIYLLSNTSEGYRYSLTASANRTFKAWNVSLAYTYGQSKDLSNGVRNSMESNWQLNQALIPNNPGLANSNFDIRHRVVGNISYTMQWKESGRTNISLLLSAQSGSPFTYGIVNNSIQGLSQQVSLAYIPLKDEAIRYFKDEAFATAAQQAENFNQFIDGNKYLSGRRGRFTERNMARTPWNVQADLHLAHDLFISKNKARYITITVDIMNLTNLLYKEWGIQYFSPNTFNSTSSVGLTPSLFPPKQNEGEYPVFNFSNPGKPYSIDYFSSRAQGQLGVRYTF</sequence>
<dbReference type="Gene3D" id="2.60.40.1120">
    <property type="entry name" value="Carboxypeptidase-like, regulatory domain"/>
    <property type="match status" value="1"/>
</dbReference>
<feature type="domain" description="TonB-dependent transporter Oar-like beta-barrel" evidence="8">
    <location>
        <begin position="240"/>
        <end position="1032"/>
    </location>
</feature>
<protein>
    <recommendedName>
        <fullName evidence="8">TonB-dependent transporter Oar-like beta-barrel domain-containing protein</fullName>
    </recommendedName>
</protein>
<feature type="chain" id="PRO_5037990479" description="TonB-dependent transporter Oar-like beta-barrel domain-containing protein" evidence="7">
    <location>
        <begin position="17"/>
        <end position="1077"/>
    </location>
</feature>
<feature type="signal peptide" evidence="7">
    <location>
        <begin position="1"/>
        <end position="16"/>
    </location>
</feature>
<keyword evidence="3" id="KW-1134">Transmembrane beta strand</keyword>
<dbReference type="AlphaFoldDB" id="A0A917MWC7"/>
<comment type="subcellular location">
    <subcellularLocation>
        <location evidence="1">Cell outer membrane</location>
        <topology evidence="1">Multi-pass membrane protein</topology>
    </subcellularLocation>
</comment>
<evidence type="ECO:0000256" key="4">
    <source>
        <dbReference type="ARBA" id="ARBA00022692"/>
    </source>
</evidence>
<dbReference type="InterPro" id="IPR036942">
    <property type="entry name" value="Beta-barrel_TonB_sf"/>
</dbReference>
<dbReference type="Pfam" id="PF25183">
    <property type="entry name" value="OMP_b-brl_4"/>
    <property type="match status" value="1"/>
</dbReference>
<name>A0A917MWC7_9BACT</name>
<reference evidence="9" key="2">
    <citation type="submission" date="2020-09" db="EMBL/GenBank/DDBJ databases">
        <authorList>
            <person name="Sun Q."/>
            <person name="Zhou Y."/>
        </authorList>
    </citation>
    <scope>NUCLEOTIDE SEQUENCE</scope>
    <source>
        <strain evidence="9">CGMCC 1.15290</strain>
    </source>
</reference>
<dbReference type="InterPro" id="IPR057601">
    <property type="entry name" value="Oar-like_b-barrel"/>
</dbReference>
<accession>A0A917MWC7</accession>
<evidence type="ECO:0000256" key="3">
    <source>
        <dbReference type="ARBA" id="ARBA00022452"/>
    </source>
</evidence>
<dbReference type="GO" id="GO:0030246">
    <property type="term" value="F:carbohydrate binding"/>
    <property type="evidence" value="ECO:0007669"/>
    <property type="project" value="InterPro"/>
</dbReference>
<dbReference type="SUPFAM" id="SSF56935">
    <property type="entry name" value="Porins"/>
    <property type="match status" value="1"/>
</dbReference>
<keyword evidence="5" id="KW-0472">Membrane</keyword>
<keyword evidence="4" id="KW-0812">Transmembrane</keyword>
<gene>
    <name evidence="9" type="ORF">GCM10011379_26920</name>
</gene>
<dbReference type="Proteomes" id="UP000627292">
    <property type="component" value="Unassembled WGS sequence"/>
</dbReference>
<keyword evidence="7" id="KW-0732">Signal</keyword>
<dbReference type="PANTHER" id="PTHR30069">
    <property type="entry name" value="TONB-DEPENDENT OUTER MEMBRANE RECEPTOR"/>
    <property type="match status" value="1"/>
</dbReference>
<dbReference type="EMBL" id="BMIB01000003">
    <property type="protein sequence ID" value="GGH69530.1"/>
    <property type="molecule type" value="Genomic_DNA"/>
</dbReference>
<dbReference type="Gene3D" id="2.40.170.20">
    <property type="entry name" value="TonB-dependent receptor, beta-barrel domain"/>
    <property type="match status" value="1"/>
</dbReference>
<dbReference type="InterPro" id="IPR039426">
    <property type="entry name" value="TonB-dep_rcpt-like"/>
</dbReference>
<evidence type="ECO:0000313" key="10">
    <source>
        <dbReference type="Proteomes" id="UP000627292"/>
    </source>
</evidence>
<proteinExistence type="predicted"/>
<dbReference type="InterPro" id="IPR013784">
    <property type="entry name" value="Carb-bd-like_fold"/>
</dbReference>
<dbReference type="Pfam" id="PF13620">
    <property type="entry name" value="CarboxypepD_reg"/>
    <property type="match status" value="1"/>
</dbReference>
<evidence type="ECO:0000259" key="8">
    <source>
        <dbReference type="Pfam" id="PF25183"/>
    </source>
</evidence>
<evidence type="ECO:0000256" key="7">
    <source>
        <dbReference type="SAM" id="SignalP"/>
    </source>
</evidence>